<dbReference type="InterPro" id="IPR035965">
    <property type="entry name" value="PAS-like_dom_sf"/>
</dbReference>
<dbReference type="Pfam" id="PF00512">
    <property type="entry name" value="HisKA"/>
    <property type="match status" value="1"/>
</dbReference>
<dbReference type="SMART" id="SM00388">
    <property type="entry name" value="HisKA"/>
    <property type="match status" value="1"/>
</dbReference>
<evidence type="ECO:0000259" key="5">
    <source>
        <dbReference type="PROSITE" id="PS50109"/>
    </source>
</evidence>
<feature type="transmembrane region" description="Helical" evidence="4">
    <location>
        <begin position="171"/>
        <end position="188"/>
    </location>
</feature>
<feature type="transmembrane region" description="Helical" evidence="4">
    <location>
        <begin position="95"/>
        <end position="115"/>
    </location>
</feature>
<comment type="caution">
    <text evidence="6">The sequence shown here is derived from an EMBL/GenBank/DDBJ whole genome shotgun (WGS) entry which is preliminary data.</text>
</comment>
<dbReference type="EC" id="2.7.13.3" evidence="2"/>
<dbReference type="InterPro" id="IPR003594">
    <property type="entry name" value="HATPase_dom"/>
</dbReference>
<dbReference type="PANTHER" id="PTHR43065:SF52">
    <property type="entry name" value="SENSOR PROTEIN KINASE PILS"/>
    <property type="match status" value="1"/>
</dbReference>
<organism evidence="6 7">
    <name type="scientific">Methylomonas subterranea</name>
    <dbReference type="NCBI Taxonomy" id="2952225"/>
    <lineage>
        <taxon>Bacteria</taxon>
        <taxon>Pseudomonadati</taxon>
        <taxon>Pseudomonadota</taxon>
        <taxon>Gammaproteobacteria</taxon>
        <taxon>Methylococcales</taxon>
        <taxon>Methylococcaceae</taxon>
        <taxon>Methylomonas</taxon>
    </lineage>
</organism>
<keyword evidence="6" id="KW-0547">Nucleotide-binding</keyword>
<evidence type="ECO:0000313" key="6">
    <source>
        <dbReference type="EMBL" id="MCQ8104674.1"/>
    </source>
</evidence>
<dbReference type="InterPro" id="IPR005467">
    <property type="entry name" value="His_kinase_dom"/>
</dbReference>
<dbReference type="SUPFAM" id="SSF55785">
    <property type="entry name" value="PYP-like sensor domain (PAS domain)"/>
    <property type="match status" value="1"/>
</dbReference>
<feature type="transmembrane region" description="Helical" evidence="4">
    <location>
        <begin position="121"/>
        <end position="150"/>
    </location>
</feature>
<dbReference type="InterPro" id="IPR036890">
    <property type="entry name" value="HATPase_C_sf"/>
</dbReference>
<sequence length="541" mass="60119">MPPNQVDTIYPCPFSKGYGIPIRQAWLLLKIFFIYRFISASLFVMLFFFRFGPRGLDAHDAQLYQFTSLAYLGISLLNAPFIFRRLASYNRLAQLFIFTDIVFITVLMHASGGVTSGVGGLLAISIAAAGLLIGGRCALLFAALASLAVLAEEVYDMQTHAFNANSLNYSGLLGITFFAIALISLILAQRVEQSTSLAQRHAQTIVRLEELNRYIIQHLQSGIMIVDAQQFIVLSNYSALRLLGVGASPTHLADVSDMLQQAFLLWNENPEQDFAIIQLADGEEIQVRFSLLLVENERLHMLLFEDISLYNQRLQQSKLASLGRLTASIAHEIRNPLSAISHAGQLLSEAAELKPEDLRLTRIIQTHCQRVNSIIEDILKLSRRNPSQKQKVVLNQWLAAYVQEQNLCHAGSEQIFDLVCEQAELNAYIDPGHLKQILDNLCANALKYGKPESGGIKLAAGMENGQPCIRVIDNGPGIDNEGLQHLFEPFFTTSRQGTGLGLYISKELAELNQAELSYAKYRNKSCFSLLLSNADNVVIEI</sequence>
<dbReference type="SUPFAM" id="SSF47384">
    <property type="entry name" value="Homodimeric domain of signal transducing histidine kinase"/>
    <property type="match status" value="1"/>
</dbReference>
<dbReference type="Gene3D" id="1.10.287.130">
    <property type="match status" value="1"/>
</dbReference>
<dbReference type="PROSITE" id="PS50109">
    <property type="entry name" value="HIS_KIN"/>
    <property type="match status" value="1"/>
</dbReference>
<feature type="transmembrane region" description="Helical" evidence="4">
    <location>
        <begin position="33"/>
        <end position="51"/>
    </location>
</feature>
<dbReference type="InterPro" id="IPR003661">
    <property type="entry name" value="HisK_dim/P_dom"/>
</dbReference>
<dbReference type="SMART" id="SM00387">
    <property type="entry name" value="HATPase_c"/>
    <property type="match status" value="1"/>
</dbReference>
<keyword evidence="7" id="KW-1185">Reference proteome</keyword>
<comment type="catalytic activity">
    <reaction evidence="1">
        <text>ATP + protein L-histidine = ADP + protein N-phospho-L-histidine.</text>
        <dbReference type="EC" id="2.7.13.3"/>
    </reaction>
</comment>
<dbReference type="InterPro" id="IPR036097">
    <property type="entry name" value="HisK_dim/P_sf"/>
</dbReference>
<protein>
    <recommendedName>
        <fullName evidence="2">histidine kinase</fullName>
        <ecNumber evidence="2">2.7.13.3</ecNumber>
    </recommendedName>
</protein>
<dbReference type="Pfam" id="PF25323">
    <property type="entry name" value="6TM_PilS"/>
    <property type="match status" value="1"/>
</dbReference>
<dbReference type="Gene3D" id="3.30.450.20">
    <property type="entry name" value="PAS domain"/>
    <property type="match status" value="1"/>
</dbReference>
<keyword evidence="4" id="KW-0812">Transmembrane</keyword>
<gene>
    <name evidence="6" type="ORF">NP590_11205</name>
</gene>
<keyword evidence="6" id="KW-0067">ATP-binding</keyword>
<evidence type="ECO:0000256" key="4">
    <source>
        <dbReference type="SAM" id="Phobius"/>
    </source>
</evidence>
<dbReference type="SUPFAM" id="SSF55874">
    <property type="entry name" value="ATPase domain of HSP90 chaperone/DNA topoisomerase II/histidine kinase"/>
    <property type="match status" value="1"/>
</dbReference>
<dbReference type="EMBL" id="JANIBJ010000018">
    <property type="protein sequence ID" value="MCQ8104674.1"/>
    <property type="molecule type" value="Genomic_DNA"/>
</dbReference>
<dbReference type="Proteomes" id="UP001524499">
    <property type="component" value="Unassembled WGS sequence"/>
</dbReference>
<feature type="domain" description="Histidine kinase" evidence="5">
    <location>
        <begin position="328"/>
        <end position="535"/>
    </location>
</feature>
<evidence type="ECO:0000256" key="1">
    <source>
        <dbReference type="ARBA" id="ARBA00000085"/>
    </source>
</evidence>
<dbReference type="RefSeq" id="WP_256602474.1">
    <property type="nucleotide sequence ID" value="NZ_JANIBJ010000018.1"/>
</dbReference>
<evidence type="ECO:0000256" key="2">
    <source>
        <dbReference type="ARBA" id="ARBA00012438"/>
    </source>
</evidence>
<keyword evidence="4" id="KW-1133">Transmembrane helix</keyword>
<dbReference type="GO" id="GO:0005524">
    <property type="term" value="F:ATP binding"/>
    <property type="evidence" value="ECO:0007669"/>
    <property type="project" value="UniProtKB-KW"/>
</dbReference>
<proteinExistence type="predicted"/>
<dbReference type="Pfam" id="PF02518">
    <property type="entry name" value="HATPase_c"/>
    <property type="match status" value="1"/>
</dbReference>
<name>A0ABT1TIU6_9GAMM</name>
<evidence type="ECO:0000313" key="7">
    <source>
        <dbReference type="Proteomes" id="UP001524499"/>
    </source>
</evidence>
<evidence type="ECO:0000256" key="3">
    <source>
        <dbReference type="ARBA" id="ARBA00022553"/>
    </source>
</evidence>
<dbReference type="PRINTS" id="PR00344">
    <property type="entry name" value="BCTRLSENSOR"/>
</dbReference>
<keyword evidence="4" id="KW-0472">Membrane</keyword>
<accession>A0ABT1TIU6</accession>
<keyword evidence="3" id="KW-0597">Phosphoprotein</keyword>
<dbReference type="CDD" id="cd00082">
    <property type="entry name" value="HisKA"/>
    <property type="match status" value="1"/>
</dbReference>
<dbReference type="Gene3D" id="3.30.565.10">
    <property type="entry name" value="Histidine kinase-like ATPase, C-terminal domain"/>
    <property type="match status" value="1"/>
</dbReference>
<dbReference type="PANTHER" id="PTHR43065">
    <property type="entry name" value="SENSOR HISTIDINE KINASE"/>
    <property type="match status" value="1"/>
</dbReference>
<dbReference type="InterPro" id="IPR004358">
    <property type="entry name" value="Sig_transdc_His_kin-like_C"/>
</dbReference>
<reference evidence="6 7" key="1">
    <citation type="submission" date="2022-07" db="EMBL/GenBank/DDBJ databases">
        <title>Methylomonas rivi sp. nov., Methylomonas rosea sp. nov., Methylomonas aureus sp. nov. and Methylomonas subterranea sp. nov., four novel methanotrophs isolated from a freshwater creek and the deep terrestrial subsurface.</title>
        <authorList>
            <person name="Abin C."/>
            <person name="Sankaranarayanan K."/>
            <person name="Garner C."/>
            <person name="Sindelar R."/>
            <person name="Kotary K."/>
            <person name="Garner R."/>
            <person name="Barclay S."/>
            <person name="Lawson P."/>
            <person name="Krumholz L."/>
        </authorList>
    </citation>
    <scope>NUCLEOTIDE SEQUENCE [LARGE SCALE GENOMIC DNA]</scope>
    <source>
        <strain evidence="6 7">SURF-2</strain>
    </source>
</reference>
<feature type="transmembrane region" description="Helical" evidence="4">
    <location>
        <begin position="63"/>
        <end position="83"/>
    </location>
</feature>